<evidence type="ECO:0000313" key="2">
    <source>
        <dbReference type="EMBL" id="CEO87342.1"/>
    </source>
</evidence>
<dbReference type="Proteomes" id="UP000046155">
    <property type="component" value="Unassembled WGS sequence"/>
</dbReference>
<organism evidence="2 3">
    <name type="scientific">Syntrophaceticus schinkii</name>
    <dbReference type="NCBI Taxonomy" id="499207"/>
    <lineage>
        <taxon>Bacteria</taxon>
        <taxon>Bacillati</taxon>
        <taxon>Bacillota</taxon>
        <taxon>Clostridia</taxon>
        <taxon>Thermoanaerobacterales</taxon>
        <taxon>Thermoanaerobacterales Family III. Incertae Sedis</taxon>
        <taxon>Syntrophaceticus</taxon>
    </lineage>
</organism>
<evidence type="ECO:0000259" key="1">
    <source>
        <dbReference type="Pfam" id="PF04296"/>
    </source>
</evidence>
<dbReference type="PANTHER" id="PTHR34215">
    <property type="entry name" value="BLL0784 PROTEIN"/>
    <property type="match status" value="1"/>
</dbReference>
<gene>
    <name evidence="2" type="ORF">SSCH_100030</name>
</gene>
<accession>A0A0B7MI80</accession>
<name>A0A0B7MI80_9FIRM</name>
<dbReference type="NCBIfam" id="NF047356">
    <property type="entry name" value="RNA_bind_RnpM"/>
    <property type="match status" value="1"/>
</dbReference>
<dbReference type="EMBL" id="CDRZ01000002">
    <property type="protein sequence ID" value="CEO87342.1"/>
    <property type="molecule type" value="Genomic_DNA"/>
</dbReference>
<dbReference type="InterPro" id="IPR037465">
    <property type="entry name" value="YlxR"/>
</dbReference>
<evidence type="ECO:0000313" key="3">
    <source>
        <dbReference type="Proteomes" id="UP000046155"/>
    </source>
</evidence>
<protein>
    <recommendedName>
        <fullName evidence="1">YlxR domain-containing protein</fullName>
    </recommendedName>
</protein>
<feature type="domain" description="YlxR" evidence="1">
    <location>
        <begin position="10"/>
        <end position="83"/>
    </location>
</feature>
<reference evidence="3" key="1">
    <citation type="submission" date="2015-01" db="EMBL/GenBank/DDBJ databases">
        <authorList>
            <person name="Manzoor Shahid"/>
            <person name="Zubair Saima"/>
        </authorList>
    </citation>
    <scope>NUCLEOTIDE SEQUENCE [LARGE SCALE GENOMIC DNA]</scope>
    <source>
        <strain evidence="3">Sp3</strain>
    </source>
</reference>
<dbReference type="InterPro" id="IPR035931">
    <property type="entry name" value="YlxR-like_sf"/>
</dbReference>
<dbReference type="RefSeq" id="WP_044663727.1">
    <property type="nucleotide sequence ID" value="NZ_CDRZ01000002.1"/>
</dbReference>
<dbReference type="AlphaFoldDB" id="A0A0B7MI80"/>
<keyword evidence="3" id="KW-1185">Reference proteome</keyword>
<sequence>MARVRKVPQRICVGCGQTRGKKELIRIVRSPDYEIKIDTTGKLSGRGAYLCRRMECLSAALAGKQLERALRMELPQEVIAALKKTISGDSF</sequence>
<dbReference type="Gene3D" id="3.30.1230.10">
    <property type="entry name" value="YlxR-like"/>
    <property type="match status" value="1"/>
</dbReference>
<dbReference type="OrthoDB" id="9813251at2"/>
<dbReference type="Pfam" id="PF04296">
    <property type="entry name" value="YlxR"/>
    <property type="match status" value="1"/>
</dbReference>
<dbReference type="InterPro" id="IPR007393">
    <property type="entry name" value="YlxR_dom"/>
</dbReference>
<proteinExistence type="predicted"/>
<dbReference type="PANTHER" id="PTHR34215:SF1">
    <property type="entry name" value="YLXR DOMAIN-CONTAINING PROTEIN"/>
    <property type="match status" value="1"/>
</dbReference>
<dbReference type="SUPFAM" id="SSF64376">
    <property type="entry name" value="YlxR-like"/>
    <property type="match status" value="1"/>
</dbReference>